<keyword evidence="1 3" id="KW-0328">Glycosyltransferase</keyword>
<name>A0ABT6FBK8_9BACT</name>
<dbReference type="Proteomes" id="UP001216907">
    <property type="component" value="Unassembled WGS sequence"/>
</dbReference>
<evidence type="ECO:0000313" key="3">
    <source>
        <dbReference type="EMBL" id="MDG3004966.1"/>
    </source>
</evidence>
<comment type="caution">
    <text evidence="3">The sequence shown here is derived from an EMBL/GenBank/DDBJ whole genome shotgun (WGS) entry which is preliminary data.</text>
</comment>
<sequence>MGVETDSLLLVLPVSFRRDQAGRLLFESQACNGLERWAENFGRLVVACPLAPGVARDGDETSEIYLPVDDLPSRDRIEFITLPTAYRMLAFAKAYRGARAALAAAIPRCQYLCFAIGGLFGDWASVAALEAHRQGRPFSVWTDRVEHQVIKKAYLESRGPRRFLRWVKNNLVISPMMASMERRVVSRADLGLFHGRDCYDGYAPISRRPFVVHNIHTKPEDRIDEAALREKLRRARAGEPLRIVYTGRAAGMKGPLDWVRVLADLHGRGVAFHATWLGDGPLLAEMREEVARHGLADRVDLPGFVGDRRRVMQAMRDSDLFLFCHKTPESPRCLIEALIAASPIVGYDSAFARDLLEDSADLALTPLDDPDALARRVAGFDADRQALVALMERCYELGGHYSDRAVFRHRSELIKTYLGVGDAGRVEAGV</sequence>
<dbReference type="PANTHER" id="PTHR12526">
    <property type="entry name" value="GLYCOSYLTRANSFERASE"/>
    <property type="match status" value="1"/>
</dbReference>
<protein>
    <submittedName>
        <fullName evidence="3">Glycosyltransferase</fullName>
        <ecNumber evidence="3">2.4.-.-</ecNumber>
    </submittedName>
</protein>
<keyword evidence="2 3" id="KW-0808">Transferase</keyword>
<proteinExistence type="predicted"/>
<dbReference type="RefSeq" id="WP_277861316.1">
    <property type="nucleotide sequence ID" value="NZ_JARRAG010000002.1"/>
</dbReference>
<evidence type="ECO:0000256" key="1">
    <source>
        <dbReference type="ARBA" id="ARBA00022676"/>
    </source>
</evidence>
<evidence type="ECO:0000256" key="2">
    <source>
        <dbReference type="ARBA" id="ARBA00022679"/>
    </source>
</evidence>
<keyword evidence="4" id="KW-1185">Reference proteome</keyword>
<dbReference type="Gene3D" id="3.40.50.2000">
    <property type="entry name" value="Glycogen Phosphorylase B"/>
    <property type="match status" value="2"/>
</dbReference>
<organism evidence="3 4">
    <name type="scientific">Paludisphaera mucosa</name>
    <dbReference type="NCBI Taxonomy" id="3030827"/>
    <lineage>
        <taxon>Bacteria</taxon>
        <taxon>Pseudomonadati</taxon>
        <taxon>Planctomycetota</taxon>
        <taxon>Planctomycetia</taxon>
        <taxon>Isosphaerales</taxon>
        <taxon>Isosphaeraceae</taxon>
        <taxon>Paludisphaera</taxon>
    </lineage>
</organism>
<gene>
    <name evidence="3" type="ORF">PZE19_14355</name>
</gene>
<dbReference type="EMBL" id="JARRAG010000002">
    <property type="protein sequence ID" value="MDG3004966.1"/>
    <property type="molecule type" value="Genomic_DNA"/>
</dbReference>
<dbReference type="SUPFAM" id="SSF53756">
    <property type="entry name" value="UDP-Glycosyltransferase/glycogen phosphorylase"/>
    <property type="match status" value="1"/>
</dbReference>
<dbReference type="GO" id="GO:0016757">
    <property type="term" value="F:glycosyltransferase activity"/>
    <property type="evidence" value="ECO:0007669"/>
    <property type="project" value="UniProtKB-KW"/>
</dbReference>
<evidence type="ECO:0000313" key="4">
    <source>
        <dbReference type="Proteomes" id="UP001216907"/>
    </source>
</evidence>
<reference evidence="3 4" key="1">
    <citation type="submission" date="2023-03" db="EMBL/GenBank/DDBJ databases">
        <title>Paludisphaera mucosa sp. nov. a novel planctomycete from northern fen.</title>
        <authorList>
            <person name="Ivanova A."/>
        </authorList>
    </citation>
    <scope>NUCLEOTIDE SEQUENCE [LARGE SCALE GENOMIC DNA]</scope>
    <source>
        <strain evidence="3 4">Pla2</strain>
    </source>
</reference>
<dbReference type="PANTHER" id="PTHR12526:SF510">
    <property type="entry name" value="D-INOSITOL 3-PHOSPHATE GLYCOSYLTRANSFERASE"/>
    <property type="match status" value="1"/>
</dbReference>
<dbReference type="EC" id="2.4.-.-" evidence="3"/>
<accession>A0ABT6FBK8</accession>
<dbReference type="Pfam" id="PF13692">
    <property type="entry name" value="Glyco_trans_1_4"/>
    <property type="match status" value="1"/>
</dbReference>